<evidence type="ECO:0000256" key="5">
    <source>
        <dbReference type="ARBA" id="ARBA00023002"/>
    </source>
</evidence>
<dbReference type="SUPFAM" id="SSF47571">
    <property type="entry name" value="Cloroperoxidase"/>
    <property type="match status" value="1"/>
</dbReference>
<feature type="non-terminal residue" evidence="10">
    <location>
        <position position="1"/>
    </location>
</feature>
<keyword evidence="4" id="KW-0479">Metal-binding</keyword>
<dbReference type="EMBL" id="CENE01000014">
    <property type="protein sequence ID" value="CEQ41396.1"/>
    <property type="molecule type" value="Genomic_DNA"/>
</dbReference>
<evidence type="ECO:0000256" key="2">
    <source>
        <dbReference type="ARBA" id="ARBA00022559"/>
    </source>
</evidence>
<keyword evidence="8" id="KW-1133">Transmembrane helix</keyword>
<feature type="transmembrane region" description="Helical" evidence="8">
    <location>
        <begin position="31"/>
        <end position="52"/>
    </location>
</feature>
<keyword evidence="11" id="KW-1185">Reference proteome</keyword>
<organism evidence="10 11">
    <name type="scientific">Sporidiobolus salmonicolor</name>
    <name type="common">Yeast-like fungus</name>
    <name type="synonym">Sporobolomyces salmonicolor</name>
    <dbReference type="NCBI Taxonomy" id="5005"/>
    <lineage>
        <taxon>Eukaryota</taxon>
        <taxon>Fungi</taxon>
        <taxon>Dikarya</taxon>
        <taxon>Basidiomycota</taxon>
        <taxon>Pucciniomycotina</taxon>
        <taxon>Microbotryomycetes</taxon>
        <taxon>Sporidiobolales</taxon>
        <taxon>Sporidiobolaceae</taxon>
        <taxon>Sporobolomyces</taxon>
    </lineage>
</organism>
<evidence type="ECO:0000256" key="3">
    <source>
        <dbReference type="ARBA" id="ARBA00022617"/>
    </source>
</evidence>
<gene>
    <name evidence="10" type="primary">SPOSA6832_03122</name>
</gene>
<dbReference type="PROSITE" id="PS51405">
    <property type="entry name" value="HEME_HALOPEROXIDASE"/>
    <property type="match status" value="1"/>
</dbReference>
<evidence type="ECO:0000256" key="8">
    <source>
        <dbReference type="SAM" id="Phobius"/>
    </source>
</evidence>
<reference evidence="11" key="1">
    <citation type="submission" date="2015-02" db="EMBL/GenBank/DDBJ databases">
        <authorList>
            <person name="Gon?alves P."/>
        </authorList>
    </citation>
    <scope>NUCLEOTIDE SEQUENCE [LARGE SCALE GENOMIC DNA]</scope>
</reference>
<dbReference type="OrthoDB" id="407298at2759"/>
<dbReference type="Gene3D" id="1.10.489.10">
    <property type="entry name" value="Chloroperoxidase-like"/>
    <property type="match status" value="1"/>
</dbReference>
<accession>A0A0D6ENC8</accession>
<dbReference type="PANTHER" id="PTHR33577">
    <property type="entry name" value="STERIGMATOCYSTIN BIOSYNTHESIS PEROXIDASE STCC-RELATED"/>
    <property type="match status" value="1"/>
</dbReference>
<evidence type="ECO:0000256" key="6">
    <source>
        <dbReference type="ARBA" id="ARBA00023004"/>
    </source>
</evidence>
<keyword evidence="8" id="KW-0472">Membrane</keyword>
<keyword evidence="8" id="KW-0812">Transmembrane</keyword>
<proteinExistence type="inferred from homology"/>
<dbReference type="AlphaFoldDB" id="A0A0D6ENC8"/>
<feature type="domain" description="Heme haloperoxidase family profile" evidence="9">
    <location>
        <begin position="113"/>
        <end position="374"/>
    </location>
</feature>
<keyword evidence="2" id="KW-0575">Peroxidase</keyword>
<keyword evidence="5" id="KW-0560">Oxidoreductase</keyword>
<keyword evidence="6" id="KW-0408">Iron</keyword>
<protein>
    <submittedName>
        <fullName evidence="10">SPOSA6832_03122-mRNA-1:cds</fullName>
    </submittedName>
</protein>
<comment type="cofactor">
    <cofactor evidence="1">
        <name>heme b</name>
        <dbReference type="ChEBI" id="CHEBI:60344"/>
    </cofactor>
</comment>
<dbReference type="InterPro" id="IPR000028">
    <property type="entry name" value="Chloroperoxidase"/>
</dbReference>
<evidence type="ECO:0000256" key="7">
    <source>
        <dbReference type="ARBA" id="ARBA00025795"/>
    </source>
</evidence>
<dbReference type="PANTHER" id="PTHR33577:SF18">
    <property type="entry name" value="HEME HALOPEROXIDASE FAMILY PROFILE DOMAIN-CONTAINING PROTEIN"/>
    <property type="match status" value="1"/>
</dbReference>
<dbReference type="InterPro" id="IPR036851">
    <property type="entry name" value="Chloroperoxidase-like_sf"/>
</dbReference>
<dbReference type="GO" id="GO:0004601">
    <property type="term" value="F:peroxidase activity"/>
    <property type="evidence" value="ECO:0007669"/>
    <property type="project" value="UniProtKB-KW"/>
</dbReference>
<dbReference type="GO" id="GO:0046872">
    <property type="term" value="F:metal ion binding"/>
    <property type="evidence" value="ECO:0007669"/>
    <property type="project" value="UniProtKB-KW"/>
</dbReference>
<name>A0A0D6ENC8_SPOSA</name>
<comment type="similarity">
    <text evidence="7">Belongs to the chloroperoxidase family.</text>
</comment>
<evidence type="ECO:0000259" key="9">
    <source>
        <dbReference type="PROSITE" id="PS51405"/>
    </source>
</evidence>
<dbReference type="Pfam" id="PF01328">
    <property type="entry name" value="Peroxidase_2"/>
    <property type="match status" value="1"/>
</dbReference>
<evidence type="ECO:0000256" key="4">
    <source>
        <dbReference type="ARBA" id="ARBA00022723"/>
    </source>
</evidence>
<evidence type="ECO:0000256" key="1">
    <source>
        <dbReference type="ARBA" id="ARBA00001970"/>
    </source>
</evidence>
<evidence type="ECO:0000313" key="10">
    <source>
        <dbReference type="EMBL" id="CEQ41396.1"/>
    </source>
</evidence>
<dbReference type="Proteomes" id="UP000243876">
    <property type="component" value="Unassembled WGS sequence"/>
</dbReference>
<sequence>MNNFSRSSPPNSPTFTEPIVPPSMIGRVTLFLAQFILFVFVLHTTDFVLFLLNIVTPSKAKGTVVPRGFSPARPPPVTEMPVVFQLCAVARMLGKERSPDWIWQWTNWRGIGHSGDWGDSRLEPGWSRSPCPAINALAQCDILPRDGRHITPMQCSAALARAYNLSPTLAIQLMAAFEPLFRDRGWFDLEDLGAQNVVQHDGSITREDANSPWAKATVAATQGTPSQRLLDLYLPQGTRGEINWQNHSRMLAQFVSPSNCHSRAGANARCRSARSARKTSRNRNGQFILSPRQVSLPVPPIALSLASRRPLSIAQYLFASGNAALMDKVVGGRIDTLRPWLGGTPQGYEECIRGFEPQSREGWGIARSRPSLSPRRGGNADLLKWRQSILSAQGLTLLIEGGTGGVDGTKRFEGYNNAVEANLGWNAMLGEPGDEARKTQ</sequence>
<evidence type="ECO:0000313" key="11">
    <source>
        <dbReference type="Proteomes" id="UP000243876"/>
    </source>
</evidence>
<keyword evidence="3" id="KW-0349">Heme</keyword>